<feature type="transmembrane region" description="Helical" evidence="1">
    <location>
        <begin position="15"/>
        <end position="36"/>
    </location>
</feature>
<dbReference type="GO" id="GO:0005737">
    <property type="term" value="C:cytoplasm"/>
    <property type="evidence" value="ECO:0007669"/>
    <property type="project" value="TreeGrafter"/>
</dbReference>
<gene>
    <name evidence="3" type="ORF">PUMCH_003104</name>
</gene>
<dbReference type="PANTHER" id="PTHR32440:SF0">
    <property type="entry name" value="PHOSPHATASE DCR2-RELATED"/>
    <property type="match status" value="1"/>
</dbReference>
<protein>
    <recommendedName>
        <fullName evidence="2">Calcineurin-like phosphoesterase domain-containing protein</fullName>
    </recommendedName>
</protein>
<keyword evidence="1" id="KW-0812">Transmembrane</keyword>
<sequence length="640" mass="70576">MAASLKPSNLLNRRFLRVLIYTVTVLSIGLILLLVANRRRIIHLDEILQPDLLPDYFQPKSRLYIADISIGSCGRLNWKSSLCATPKASEGPYGDVGSEGGWTTLNKDLLLGSSWTTKRYLNVKKISGKHYEANRDKVVVDVALASSDDCNIKGNKLCVPKKVLLEVGEKNKIVGSQNRRRDDKNDAVKAAAVGGAPIGLMRRSSTNNNKKTPENIRVPSAKEFANSGWESKGYGLWIKRGPATDTSIQDLDILFGHDAVEPRIGWTLSDSPLMGLGMAGRPEPRVSVKAGGDHQNPIIDKLQFNKNGRFKILQVADIHFSTGVGKCRDPEPPESAKGCEADPRTLKFINSVLDLEQPDMIALTGDQIFGEAAPDPQTALFKVLMPFIKRKIPYAITVGNHDDESVLSRQEMIELAASLPYSLTEVGAEKVDGFGNYRVDVAGSKSSADAALYFMDSHSYSLDPKNDPGYDYFKQSQLDWIVGSSQELGRLSEAQRLSMAFFHIPLPEYRKTDQPMVGLLKEGVTAPNKNTGMRSALAHAGVQVATCGHDHANDYCLLDTEADETLHENRMWLCYGGGSGEGGYGGYDGYVRRVRVFGLRSNTNSIYTWKRLENDPLKVVDHQMVVKEGVVDQVEDDNQE</sequence>
<dbReference type="SUPFAM" id="SSF56300">
    <property type="entry name" value="Metallo-dependent phosphatases"/>
    <property type="match status" value="1"/>
</dbReference>
<evidence type="ECO:0000256" key="1">
    <source>
        <dbReference type="SAM" id="Phobius"/>
    </source>
</evidence>
<dbReference type="RefSeq" id="XP_062878157.1">
    <property type="nucleotide sequence ID" value="XM_063022087.1"/>
</dbReference>
<dbReference type="Gene3D" id="3.60.21.10">
    <property type="match status" value="1"/>
</dbReference>
<dbReference type="InterPro" id="IPR029052">
    <property type="entry name" value="Metallo-depent_PP-like"/>
</dbReference>
<dbReference type="GeneID" id="88174168"/>
<keyword evidence="1" id="KW-0472">Membrane</keyword>
<dbReference type="CDD" id="cd07383">
    <property type="entry name" value="MPP_Dcr2"/>
    <property type="match status" value="1"/>
</dbReference>
<evidence type="ECO:0000259" key="2">
    <source>
        <dbReference type="Pfam" id="PF00149"/>
    </source>
</evidence>
<dbReference type="EMBL" id="CP138897">
    <property type="protein sequence ID" value="WPK25775.1"/>
    <property type="molecule type" value="Genomic_DNA"/>
</dbReference>
<dbReference type="InterPro" id="IPR004843">
    <property type="entry name" value="Calcineurin-like_PHP"/>
</dbReference>
<evidence type="ECO:0000313" key="4">
    <source>
        <dbReference type="Proteomes" id="UP001338582"/>
    </source>
</evidence>
<dbReference type="Proteomes" id="UP001338582">
    <property type="component" value="Chromosome 4"/>
</dbReference>
<dbReference type="Pfam" id="PF00149">
    <property type="entry name" value="Metallophos"/>
    <property type="match status" value="1"/>
</dbReference>
<reference evidence="3 4" key="1">
    <citation type="submission" date="2023-10" db="EMBL/GenBank/DDBJ databases">
        <title>Draft Genome Sequence of Candida saopaulonensis from a very Premature Infant with Sepsis.</title>
        <authorList>
            <person name="Ning Y."/>
            <person name="Dai R."/>
            <person name="Xiao M."/>
            <person name="Xu Y."/>
            <person name="Yan Q."/>
            <person name="Zhang L."/>
        </authorList>
    </citation>
    <scope>NUCLEOTIDE SEQUENCE [LARGE SCALE GENOMIC DNA]</scope>
    <source>
        <strain evidence="3 4">19XY460</strain>
    </source>
</reference>
<keyword evidence="4" id="KW-1185">Reference proteome</keyword>
<keyword evidence="1" id="KW-1133">Transmembrane helix</keyword>
<name>A0AAX4HB54_9ASCO</name>
<proteinExistence type="predicted"/>
<evidence type="ECO:0000313" key="3">
    <source>
        <dbReference type="EMBL" id="WPK25775.1"/>
    </source>
</evidence>
<dbReference type="KEGG" id="asau:88174168"/>
<dbReference type="AlphaFoldDB" id="A0AAX4HB54"/>
<organism evidence="3 4">
    <name type="scientific">Australozyma saopauloensis</name>
    <dbReference type="NCBI Taxonomy" id="291208"/>
    <lineage>
        <taxon>Eukaryota</taxon>
        <taxon>Fungi</taxon>
        <taxon>Dikarya</taxon>
        <taxon>Ascomycota</taxon>
        <taxon>Saccharomycotina</taxon>
        <taxon>Pichiomycetes</taxon>
        <taxon>Metschnikowiaceae</taxon>
        <taxon>Australozyma</taxon>
    </lineage>
</organism>
<dbReference type="PANTHER" id="PTHR32440">
    <property type="entry name" value="PHOSPHATASE DCR2-RELATED-RELATED"/>
    <property type="match status" value="1"/>
</dbReference>
<feature type="domain" description="Calcineurin-like phosphoesterase" evidence="2">
    <location>
        <begin position="310"/>
        <end position="552"/>
    </location>
</feature>
<dbReference type="GO" id="GO:0004721">
    <property type="term" value="F:phosphoprotein phosphatase activity"/>
    <property type="evidence" value="ECO:0007669"/>
    <property type="project" value="TreeGrafter"/>
</dbReference>
<accession>A0AAX4HB54</accession>